<reference evidence="2 3" key="1">
    <citation type="submission" date="2017-08" db="EMBL/GenBank/DDBJ databases">
        <title>Infants hospitalized years apart are colonized by the same room-sourced microbial strains.</title>
        <authorList>
            <person name="Brooks B."/>
            <person name="Olm M.R."/>
            <person name="Firek B.A."/>
            <person name="Baker R."/>
            <person name="Thomas B.C."/>
            <person name="Morowitz M.J."/>
            <person name="Banfield J.F."/>
        </authorList>
    </citation>
    <scope>NUCLEOTIDE SEQUENCE [LARGE SCALE GENOMIC DNA]</scope>
    <source>
        <strain evidence="2">S2_005_003_R2_41</strain>
    </source>
</reference>
<dbReference type="InterPro" id="IPR029056">
    <property type="entry name" value="Ribokinase-like"/>
</dbReference>
<keyword evidence="2" id="KW-0808">Transferase</keyword>
<dbReference type="SUPFAM" id="SSF53613">
    <property type="entry name" value="Ribokinase-like"/>
    <property type="match status" value="1"/>
</dbReference>
<dbReference type="AlphaFoldDB" id="A0A2W5SFD1"/>
<feature type="domain" description="Carbohydrate kinase PfkB" evidence="1">
    <location>
        <begin position="146"/>
        <end position="245"/>
    </location>
</feature>
<evidence type="ECO:0000313" key="2">
    <source>
        <dbReference type="EMBL" id="PZQ78273.1"/>
    </source>
</evidence>
<dbReference type="Pfam" id="PF00294">
    <property type="entry name" value="PfkB"/>
    <property type="match status" value="1"/>
</dbReference>
<proteinExistence type="predicted"/>
<dbReference type="Gene3D" id="3.40.50.450">
    <property type="match status" value="1"/>
</dbReference>
<protein>
    <submittedName>
        <fullName evidence="2">Nucleoside 2-deoxyribosyltransferase</fullName>
    </submittedName>
</protein>
<comment type="caution">
    <text evidence="2">The sequence shown here is derived from an EMBL/GenBank/DDBJ whole genome shotgun (WGS) entry which is preliminary data.</text>
</comment>
<dbReference type="InterPro" id="IPR011611">
    <property type="entry name" value="PfkB_dom"/>
</dbReference>
<dbReference type="Pfam" id="PF05014">
    <property type="entry name" value="Nuc_deoxyrib_tr"/>
    <property type="match status" value="1"/>
</dbReference>
<name>A0A2W5SFD1_VARPD</name>
<organism evidence="2 3">
    <name type="scientific">Variovorax paradoxus</name>
    <dbReference type="NCBI Taxonomy" id="34073"/>
    <lineage>
        <taxon>Bacteria</taxon>
        <taxon>Pseudomonadati</taxon>
        <taxon>Pseudomonadota</taxon>
        <taxon>Betaproteobacteria</taxon>
        <taxon>Burkholderiales</taxon>
        <taxon>Comamonadaceae</taxon>
        <taxon>Variovorax</taxon>
    </lineage>
</organism>
<sequence>MAIVGGVYEERCLRPDWYEVYGSAGRACSAIAAMDGKVDVTLHCYADLEIQEALTTRSTLERTHLEVTAIPRTPRFVYVHGLDRPHIERTPGPQPPITVHARSVLRFGMLEGEAIVDGDNVVYDAQSAQAPSPFIANGSQAKRLALVLNESEARSMTGLRDAGAYQLIAAVRDLNRADVVVMKRGPVGALVLDASGQSLVPALHTKNVWKLGSGDIFSAHFALNWAVYERAAVESAHAASRATASYCQTGGFPNLEVVQAFDADPVIPSKRYLAGRIPKVYLAAPFFTLAQLWLVEQTRTQLQAFGLDVFSPYHDVGVGSADKVVQADLAGLREADFVFAIMDGLDAGTLVEIGYALARDMQVVVYCENEGEEDLKMMAGSGCHLCTDYVSSIYRAVWTAVEL</sequence>
<dbReference type="Proteomes" id="UP000249135">
    <property type="component" value="Unassembled WGS sequence"/>
</dbReference>
<dbReference type="EMBL" id="QFPP01000003">
    <property type="protein sequence ID" value="PZQ78273.1"/>
    <property type="molecule type" value="Genomic_DNA"/>
</dbReference>
<evidence type="ECO:0000313" key="3">
    <source>
        <dbReference type="Proteomes" id="UP000249135"/>
    </source>
</evidence>
<dbReference type="SUPFAM" id="SSF52309">
    <property type="entry name" value="N-(deoxy)ribosyltransferase-like"/>
    <property type="match status" value="1"/>
</dbReference>
<dbReference type="InterPro" id="IPR007710">
    <property type="entry name" value="Nucleoside_deoxyribTrfase"/>
</dbReference>
<accession>A0A2W5SFD1</accession>
<evidence type="ECO:0000259" key="1">
    <source>
        <dbReference type="Pfam" id="PF00294"/>
    </source>
</evidence>
<gene>
    <name evidence="2" type="ORF">DI563_00785</name>
</gene>
<dbReference type="Gene3D" id="3.40.1190.20">
    <property type="match status" value="1"/>
</dbReference>
<dbReference type="GO" id="GO:0016740">
    <property type="term" value="F:transferase activity"/>
    <property type="evidence" value="ECO:0007669"/>
    <property type="project" value="UniProtKB-KW"/>
</dbReference>